<dbReference type="SUPFAM" id="SSF53639">
    <property type="entry name" value="AraD/HMP-PK domain-like"/>
    <property type="match status" value="1"/>
</dbReference>
<dbReference type="SMART" id="SM01007">
    <property type="entry name" value="Aldolase_II"/>
    <property type="match status" value="1"/>
</dbReference>
<dbReference type="EMBL" id="NBII01000009">
    <property type="protein sequence ID" value="PAV15553.1"/>
    <property type="molecule type" value="Genomic_DNA"/>
</dbReference>
<dbReference type="InterPro" id="IPR001303">
    <property type="entry name" value="Aldolase_II/adducin_N"/>
</dbReference>
<reference evidence="2 3" key="1">
    <citation type="journal article" date="2017" name="Mol. Ecol.">
        <title>Comparative and population genomic landscape of Phellinus noxius: A hypervariable fungus causing root rot in trees.</title>
        <authorList>
            <person name="Chung C.L."/>
            <person name="Lee T.J."/>
            <person name="Akiba M."/>
            <person name="Lee H.H."/>
            <person name="Kuo T.H."/>
            <person name="Liu D."/>
            <person name="Ke H.M."/>
            <person name="Yokoi T."/>
            <person name="Roa M.B."/>
            <person name="Lu M.J."/>
            <person name="Chang Y.Y."/>
            <person name="Ann P.J."/>
            <person name="Tsai J.N."/>
            <person name="Chen C.Y."/>
            <person name="Tzean S.S."/>
            <person name="Ota Y."/>
            <person name="Hattori T."/>
            <person name="Sahashi N."/>
            <person name="Liou R.F."/>
            <person name="Kikuchi T."/>
            <person name="Tsai I.J."/>
        </authorList>
    </citation>
    <scope>NUCLEOTIDE SEQUENCE [LARGE SCALE GENOMIC DNA]</scope>
    <source>
        <strain evidence="2 3">FFPRI411160</strain>
    </source>
</reference>
<feature type="domain" description="Class II aldolase/adducin N-terminal" evidence="1">
    <location>
        <begin position="57"/>
        <end position="240"/>
    </location>
</feature>
<dbReference type="PANTHER" id="PTHR10672">
    <property type="entry name" value="ADDUCIN"/>
    <property type="match status" value="1"/>
</dbReference>
<dbReference type="InParanoid" id="A0A286U7J4"/>
<proteinExistence type="predicted"/>
<accession>A0A286U7J4</accession>
<dbReference type="GO" id="GO:0005856">
    <property type="term" value="C:cytoskeleton"/>
    <property type="evidence" value="ECO:0007669"/>
    <property type="project" value="TreeGrafter"/>
</dbReference>
<dbReference type="InterPro" id="IPR051017">
    <property type="entry name" value="Aldolase-II_Adducin_sf"/>
</dbReference>
<sequence>MAPVAVSPAQTHNKGIIDVEEQIKNDPKTTLSKHSRSAFPKPPVFIDKYEEREYLKFRLAQSFRIFGKLGYDEGVAGHITVRDPVNPECFWVNPFGLHFSLIQPNDLLLVNHSGTILDDSGPSRLLNTAAFAIHSAIHAARPDVLCAAHSHSIYGRAFSTLGKELDMITQDACAFYNDHAVYRQFNGVVLAEEEGQRIAECLGPKKAIILQNHGLLVATPSIEATVHYFVALEKSCKAQLLADAAGSTVKIGDVEAADTYKTVGTAYTGWFSGRPAFQLLEAEEGKKFSMKN</sequence>
<dbReference type="PANTHER" id="PTHR10672:SF41">
    <property type="entry name" value="CLASS II ALDOLASE_ADDUCIN DOMAIN PROTEIN (AFU_ORTHOLOGUE AFUA_3G01330)"/>
    <property type="match status" value="1"/>
</dbReference>
<protein>
    <submittedName>
        <fullName evidence="2">Class II aldolase adducin domain-containing</fullName>
    </submittedName>
</protein>
<evidence type="ECO:0000313" key="3">
    <source>
        <dbReference type="Proteomes" id="UP000217199"/>
    </source>
</evidence>
<dbReference type="Pfam" id="PF00596">
    <property type="entry name" value="Aldolase_II"/>
    <property type="match status" value="1"/>
</dbReference>
<dbReference type="OrthoDB" id="3238794at2759"/>
<evidence type="ECO:0000259" key="1">
    <source>
        <dbReference type="SMART" id="SM01007"/>
    </source>
</evidence>
<dbReference type="FunFam" id="3.40.225.10:FF:000009">
    <property type="entry name" value="Class II aldolase/adducin N-terminal"/>
    <property type="match status" value="1"/>
</dbReference>
<gene>
    <name evidence="2" type="ORF">PNOK_0841100</name>
</gene>
<dbReference type="STRING" id="2282107.A0A286U7J4"/>
<dbReference type="GO" id="GO:0051015">
    <property type="term" value="F:actin filament binding"/>
    <property type="evidence" value="ECO:0007669"/>
    <property type="project" value="TreeGrafter"/>
</dbReference>
<evidence type="ECO:0000313" key="2">
    <source>
        <dbReference type="EMBL" id="PAV15553.1"/>
    </source>
</evidence>
<name>A0A286U7J4_9AGAM</name>
<dbReference type="AlphaFoldDB" id="A0A286U7J4"/>
<dbReference type="Proteomes" id="UP000217199">
    <property type="component" value="Unassembled WGS sequence"/>
</dbReference>
<dbReference type="NCBIfam" id="NF004855">
    <property type="entry name" value="PRK06208.1"/>
    <property type="match status" value="1"/>
</dbReference>
<keyword evidence="3" id="KW-1185">Reference proteome</keyword>
<organism evidence="2 3">
    <name type="scientific">Pyrrhoderma noxium</name>
    <dbReference type="NCBI Taxonomy" id="2282107"/>
    <lineage>
        <taxon>Eukaryota</taxon>
        <taxon>Fungi</taxon>
        <taxon>Dikarya</taxon>
        <taxon>Basidiomycota</taxon>
        <taxon>Agaricomycotina</taxon>
        <taxon>Agaricomycetes</taxon>
        <taxon>Hymenochaetales</taxon>
        <taxon>Hymenochaetaceae</taxon>
        <taxon>Pyrrhoderma</taxon>
    </lineage>
</organism>
<comment type="caution">
    <text evidence="2">The sequence shown here is derived from an EMBL/GenBank/DDBJ whole genome shotgun (WGS) entry which is preliminary data.</text>
</comment>
<dbReference type="Gene3D" id="3.40.225.10">
    <property type="entry name" value="Class II aldolase/adducin N-terminal domain"/>
    <property type="match status" value="1"/>
</dbReference>
<dbReference type="InterPro" id="IPR036409">
    <property type="entry name" value="Aldolase_II/adducin_N_sf"/>
</dbReference>